<dbReference type="InterPro" id="IPR011058">
    <property type="entry name" value="Cyanovirin-N"/>
</dbReference>
<feature type="compositionally biased region" description="Low complexity" evidence="1">
    <location>
        <begin position="96"/>
        <end position="108"/>
    </location>
</feature>
<dbReference type="InterPro" id="IPR036673">
    <property type="entry name" value="Cyanovirin-N_sf"/>
</dbReference>
<evidence type="ECO:0000313" key="4">
    <source>
        <dbReference type="Proteomes" id="UP000298493"/>
    </source>
</evidence>
<dbReference type="GO" id="GO:0019867">
    <property type="term" value="C:outer membrane"/>
    <property type="evidence" value="ECO:0007669"/>
    <property type="project" value="InterPro"/>
</dbReference>
<feature type="compositionally biased region" description="Pro residues" evidence="1">
    <location>
        <begin position="33"/>
        <end position="48"/>
    </location>
</feature>
<comment type="caution">
    <text evidence="3">The sequence shown here is derived from an EMBL/GenBank/DDBJ whole genome shotgun (WGS) entry which is preliminary data.</text>
</comment>
<feature type="region of interest" description="Disordered" evidence="1">
    <location>
        <begin position="1"/>
        <end position="156"/>
    </location>
</feature>
<dbReference type="SMART" id="SM01111">
    <property type="entry name" value="CVNH"/>
    <property type="match status" value="1"/>
</dbReference>
<evidence type="ECO:0000259" key="2">
    <source>
        <dbReference type="SMART" id="SM01111"/>
    </source>
</evidence>
<dbReference type="Proteomes" id="UP000298493">
    <property type="component" value="Unassembled WGS sequence"/>
</dbReference>
<feature type="region of interest" description="Disordered" evidence="1">
    <location>
        <begin position="200"/>
        <end position="225"/>
    </location>
</feature>
<dbReference type="PANTHER" id="PTHR37014">
    <property type="entry name" value="EXPRESSION LETHALITY PROTEIN HEL10, PUTATIVE (AFU_ORTHOLOGUE AFUA_1G06580)-RELATED"/>
    <property type="match status" value="1"/>
</dbReference>
<keyword evidence="4" id="KW-1185">Reference proteome</keyword>
<dbReference type="SUPFAM" id="SSF51322">
    <property type="entry name" value="Cyanovirin-N"/>
    <property type="match status" value="1"/>
</dbReference>
<dbReference type="EMBL" id="SNSC02000013">
    <property type="protein sequence ID" value="TID19069.1"/>
    <property type="molecule type" value="Genomic_DNA"/>
</dbReference>
<dbReference type="PANTHER" id="PTHR37014:SF1">
    <property type="entry name" value="EXPRESSION LETHALITY PROTEIN HEL10, PUTATIVE (AFU_ORTHOLOGUE AFUA_1G06580)-RELATED"/>
    <property type="match status" value="1"/>
</dbReference>
<gene>
    <name evidence="3" type="ORF">E6O75_ATG06190</name>
</gene>
<sequence length="335" mass="35849">MQYPIAGSPPQGPPYSENSHTSSYRQGQGYPSSNPPYPVSNSPYPPAAEPATSRGESAGYYGNTQPYGGPQSTPPQYQNQNSTLYGGANYSQHYTPPNQYNPHQQYPPSFQGPYGGTPSAGTNPGDPLQYQQHYDACPPNSSPAAYPPGSVPQTDEERGLMGALAGGAAGGFAGHKMDHGIIGTLGGAYAGHKLEDKYKEHHSRPAPAAQQTMPPVSPMPAQQHYSGQQMLGNFSSSASKISMDGDYDLIAECTTINGHQKLSSISLNKVLSNDNGHFKWVHDGGNFAGSARNIQLLDGGKKLEAELCRGDGSWVWDRIYLDEKITNEDGELKSI</sequence>
<dbReference type="STRING" id="86259.A0A4Z1P9Z6"/>
<dbReference type="AlphaFoldDB" id="A0A4Z1P9Z6"/>
<dbReference type="Pfam" id="PF08881">
    <property type="entry name" value="CVNH"/>
    <property type="match status" value="1"/>
</dbReference>
<dbReference type="InterPro" id="IPR008816">
    <property type="entry name" value="Gly_zipper_2TM_dom"/>
</dbReference>
<feature type="domain" description="Cyanovirin-N" evidence="2">
    <location>
        <begin position="233"/>
        <end position="334"/>
    </location>
</feature>
<evidence type="ECO:0000256" key="1">
    <source>
        <dbReference type="SAM" id="MobiDB-lite"/>
    </source>
</evidence>
<feature type="compositionally biased region" description="Polar residues" evidence="1">
    <location>
        <begin position="16"/>
        <end position="26"/>
    </location>
</feature>
<dbReference type="Pfam" id="PF05433">
    <property type="entry name" value="Rick_17kDa_Anti"/>
    <property type="match status" value="1"/>
</dbReference>
<proteinExistence type="predicted"/>
<organism evidence="3 4">
    <name type="scientific">Venturia nashicola</name>
    <dbReference type="NCBI Taxonomy" id="86259"/>
    <lineage>
        <taxon>Eukaryota</taxon>
        <taxon>Fungi</taxon>
        <taxon>Dikarya</taxon>
        <taxon>Ascomycota</taxon>
        <taxon>Pezizomycotina</taxon>
        <taxon>Dothideomycetes</taxon>
        <taxon>Pleosporomycetidae</taxon>
        <taxon>Venturiales</taxon>
        <taxon>Venturiaceae</taxon>
        <taxon>Venturia</taxon>
    </lineage>
</organism>
<protein>
    <submittedName>
        <fullName evidence="3">Putative glutamine-serine-proline rich</fullName>
    </submittedName>
</protein>
<name>A0A4Z1P9Z6_9PEZI</name>
<feature type="compositionally biased region" description="Polar residues" evidence="1">
    <location>
        <begin position="62"/>
        <end position="95"/>
    </location>
</feature>
<dbReference type="Gene3D" id="2.30.60.10">
    <property type="entry name" value="Cyanovirin-N"/>
    <property type="match status" value="1"/>
</dbReference>
<accession>A0A4Z1P9Z6</accession>
<evidence type="ECO:0000313" key="3">
    <source>
        <dbReference type="EMBL" id="TID19069.1"/>
    </source>
</evidence>
<reference evidence="3 4" key="1">
    <citation type="submission" date="2019-04" db="EMBL/GenBank/DDBJ databases">
        <title>High contiguity whole genome sequence and gene annotation resource for two Venturia nashicola isolates.</title>
        <authorList>
            <person name="Prokchorchik M."/>
            <person name="Won K."/>
            <person name="Lee Y."/>
            <person name="Choi E.D."/>
            <person name="Segonzac C."/>
            <person name="Sohn K.H."/>
        </authorList>
    </citation>
    <scope>NUCLEOTIDE SEQUENCE [LARGE SCALE GENOMIC DNA]</scope>
    <source>
        <strain evidence="3 4">PRI2</strain>
    </source>
</reference>